<dbReference type="InParanoid" id="C7ZNC9"/>
<dbReference type="HOGENOM" id="CLU_1034746_0_0_1"/>
<accession>C7ZNC9</accession>
<dbReference type="RefSeq" id="XP_003040191.1">
    <property type="nucleotide sequence ID" value="XM_003040145.1"/>
</dbReference>
<feature type="coiled-coil region" evidence="1">
    <location>
        <begin position="41"/>
        <end position="68"/>
    </location>
</feature>
<dbReference type="EMBL" id="GG698966">
    <property type="protein sequence ID" value="EEU34478.1"/>
    <property type="molecule type" value="Genomic_DNA"/>
</dbReference>
<name>C7ZNC9_FUSV7</name>
<dbReference type="KEGG" id="nhe:NECHADRAFT_88710"/>
<sequence>MTIQGLMGKYPREFVPGRHPGRRLRAVDQSLETRPGPVEELDGLEACVGELENELGQLEEEISGTTDTNAKVKQLEDNTKSFRQILHHTQANDSQQRQVAVAEHVQAVFELLLPFKRTHATVKLPYSNWKEPRHHFPVTLGPGNLTDSVASLRCGQSPLPPQAIAPYTNKAKQAMLSATELYHESPLELSIPDSRTRVEFEQALDMLGKVSVGHPISARDAREMGPIQGPTDTFILCSSPEARDILRNGPPNLPMLIIDDESKQAAFNH</sequence>
<dbReference type="AlphaFoldDB" id="C7ZNC9"/>
<evidence type="ECO:0000313" key="3">
    <source>
        <dbReference type="Proteomes" id="UP000005206"/>
    </source>
</evidence>
<gene>
    <name evidence="2" type="ORF">NECHADRAFT_88710</name>
</gene>
<dbReference type="GeneID" id="9678008"/>
<keyword evidence="1" id="KW-0175">Coiled coil</keyword>
<reference evidence="2 3" key="1">
    <citation type="journal article" date="2009" name="PLoS Genet.">
        <title>The genome of Nectria haematococca: contribution of supernumerary chromosomes to gene expansion.</title>
        <authorList>
            <person name="Coleman J.J."/>
            <person name="Rounsley S.D."/>
            <person name="Rodriguez-Carres M."/>
            <person name="Kuo A."/>
            <person name="Wasmann C.C."/>
            <person name="Grimwood J."/>
            <person name="Schmutz J."/>
            <person name="Taga M."/>
            <person name="White G.J."/>
            <person name="Zhou S."/>
            <person name="Schwartz D.C."/>
            <person name="Freitag M."/>
            <person name="Ma L.J."/>
            <person name="Danchin E.G."/>
            <person name="Henrissat B."/>
            <person name="Coutinho P.M."/>
            <person name="Nelson D.R."/>
            <person name="Straney D."/>
            <person name="Napoli C.A."/>
            <person name="Barker B.M."/>
            <person name="Gribskov M."/>
            <person name="Rep M."/>
            <person name="Kroken S."/>
            <person name="Molnar I."/>
            <person name="Rensing C."/>
            <person name="Kennell J.C."/>
            <person name="Zamora J."/>
            <person name="Farman M.L."/>
            <person name="Selker E.U."/>
            <person name="Salamov A."/>
            <person name="Shapiro H."/>
            <person name="Pangilinan J."/>
            <person name="Lindquist E."/>
            <person name="Lamers C."/>
            <person name="Grigoriev I.V."/>
            <person name="Geiser D.M."/>
            <person name="Covert S.F."/>
            <person name="Temporini E."/>
            <person name="Vanetten H.D."/>
        </authorList>
    </citation>
    <scope>NUCLEOTIDE SEQUENCE [LARGE SCALE GENOMIC DNA]</scope>
    <source>
        <strain evidence="3">ATCC MYA-4622 / CBS 123669 / FGSC 9596 / NRRL 45880 / 77-13-4</strain>
    </source>
</reference>
<evidence type="ECO:0000313" key="2">
    <source>
        <dbReference type="EMBL" id="EEU34478.1"/>
    </source>
</evidence>
<keyword evidence="3" id="KW-1185">Reference proteome</keyword>
<dbReference type="Proteomes" id="UP000005206">
    <property type="component" value="Chromosome 15"/>
</dbReference>
<dbReference type="OrthoDB" id="4161428at2759"/>
<proteinExistence type="predicted"/>
<evidence type="ECO:0000256" key="1">
    <source>
        <dbReference type="SAM" id="Coils"/>
    </source>
</evidence>
<dbReference type="VEuPathDB" id="FungiDB:NECHADRAFT_88710"/>
<protein>
    <submittedName>
        <fullName evidence="2">Uncharacterized protein</fullName>
    </submittedName>
</protein>
<organism evidence="2 3">
    <name type="scientific">Fusarium vanettenii (strain ATCC MYA-4622 / CBS 123669 / FGSC 9596 / NRRL 45880 / 77-13-4)</name>
    <name type="common">Fusarium solani subsp. pisi</name>
    <dbReference type="NCBI Taxonomy" id="660122"/>
    <lineage>
        <taxon>Eukaryota</taxon>
        <taxon>Fungi</taxon>
        <taxon>Dikarya</taxon>
        <taxon>Ascomycota</taxon>
        <taxon>Pezizomycotina</taxon>
        <taxon>Sordariomycetes</taxon>
        <taxon>Hypocreomycetidae</taxon>
        <taxon>Hypocreales</taxon>
        <taxon>Nectriaceae</taxon>
        <taxon>Fusarium</taxon>
        <taxon>Fusarium solani species complex</taxon>
        <taxon>Fusarium vanettenii</taxon>
    </lineage>
</organism>